<accession>A0ABM5W3H7</accession>
<keyword evidence="1" id="KW-0614">Plasmid</keyword>
<protein>
    <submittedName>
        <fullName evidence="1">Uncharacterized protein</fullName>
    </submittedName>
</protein>
<name>A0ABM5W3H7_ECTME</name>
<evidence type="ECO:0000313" key="1">
    <source>
        <dbReference type="EMBL" id="ALN21814.1"/>
    </source>
</evidence>
<reference evidence="1 2" key="1">
    <citation type="submission" date="2015-11" db="EMBL/GenBank/DDBJ databases">
        <authorList>
            <person name="Chong T.M."/>
            <person name="Chan K.G."/>
            <person name="Dessaux Y."/>
        </authorList>
    </citation>
    <scope>NUCLEOTIDE SEQUENCE [LARGE SCALE GENOMIC DNA]</scope>
    <source>
        <strain evidence="1 2">S5.2</strain>
        <plasmid evidence="2">Plasmid</plasmid>
    </source>
</reference>
<gene>
    <name evidence="1" type="ORF">DW68_024355</name>
</gene>
<organism evidence="1 2">
    <name type="scientific">Ectopseudomonas mendocina S5.2</name>
    <dbReference type="NCBI Taxonomy" id="1225174"/>
    <lineage>
        <taxon>Bacteria</taxon>
        <taxon>Pseudomonadati</taxon>
        <taxon>Pseudomonadota</taxon>
        <taxon>Gammaproteobacteria</taxon>
        <taxon>Pseudomonadales</taxon>
        <taxon>Pseudomonadaceae</taxon>
        <taxon>Ectopseudomonas</taxon>
    </lineage>
</organism>
<sequence>MEACEVSAGGASSQVMVLRAIANLLGGYRYRYSCELGLHDALQKVLEDAKFNVERERVLDSKSRVDLWVDGIAIEVKVNGSLSAALHQVGRYIRHPDVDGVVLVSTERWAAQSMQQRPDWGGKPFEMVHARRLSL</sequence>
<evidence type="ECO:0000313" key="2">
    <source>
        <dbReference type="Proteomes" id="UP000028530"/>
    </source>
</evidence>
<dbReference type="EMBL" id="CP013125">
    <property type="protein sequence ID" value="ALN21814.1"/>
    <property type="molecule type" value="Genomic_DNA"/>
</dbReference>
<dbReference type="GeneID" id="57609020"/>
<dbReference type="RefSeq" id="WP_017362351.1">
    <property type="nucleotide sequence ID" value="NZ_CP013125.1"/>
</dbReference>
<proteinExistence type="predicted"/>
<geneLocation type="plasmid" evidence="2"/>
<keyword evidence="2" id="KW-1185">Reference proteome</keyword>
<dbReference type="Proteomes" id="UP000028530">
    <property type="component" value="Plasmid pPME5"/>
</dbReference>